<keyword evidence="1" id="KW-0812">Transmembrane</keyword>
<accession>A0AA39S3T3</accession>
<sequence>MSNLLAFEAERRAVNITINSIGTELTRDDRWKLYTNFGLLVYVKCQDRVWVVFRFDTLVRASWCCLIVFCLLAFLYVKWSRIEVSCGNVDIVSDRSIAGMLPHMAALAYSPVLPKLSGSMKVCHRILPVLASNLARLPRNVQHSSTLRSSSIEDVPT</sequence>
<proteinExistence type="predicted"/>
<evidence type="ECO:0000313" key="3">
    <source>
        <dbReference type="Proteomes" id="UP001168877"/>
    </source>
</evidence>
<dbReference type="AlphaFoldDB" id="A0AA39S3T3"/>
<dbReference type="EMBL" id="JAUESC010000383">
    <property type="protein sequence ID" value="KAK0584541.1"/>
    <property type="molecule type" value="Genomic_DNA"/>
</dbReference>
<keyword evidence="1" id="KW-1133">Transmembrane helix</keyword>
<feature type="transmembrane region" description="Helical" evidence="1">
    <location>
        <begin position="58"/>
        <end position="77"/>
    </location>
</feature>
<evidence type="ECO:0000256" key="1">
    <source>
        <dbReference type="SAM" id="Phobius"/>
    </source>
</evidence>
<dbReference type="GO" id="GO:0046961">
    <property type="term" value="F:proton-transporting ATPase activity, rotational mechanism"/>
    <property type="evidence" value="ECO:0007669"/>
    <property type="project" value="InterPro"/>
</dbReference>
<name>A0AA39S3T3_ACESA</name>
<protein>
    <submittedName>
        <fullName evidence="2">Uncharacterized protein</fullName>
    </submittedName>
</protein>
<keyword evidence="1" id="KW-0472">Membrane</keyword>
<reference evidence="2" key="2">
    <citation type="submission" date="2023-06" db="EMBL/GenBank/DDBJ databases">
        <authorList>
            <person name="Swenson N.G."/>
            <person name="Wegrzyn J.L."/>
            <person name="Mcevoy S.L."/>
        </authorList>
    </citation>
    <scope>NUCLEOTIDE SEQUENCE</scope>
    <source>
        <strain evidence="2">NS2018</strain>
        <tissue evidence="2">Leaf</tissue>
    </source>
</reference>
<dbReference type="GO" id="GO:0033179">
    <property type="term" value="C:proton-transporting V-type ATPase, V0 domain"/>
    <property type="evidence" value="ECO:0007669"/>
    <property type="project" value="InterPro"/>
</dbReference>
<dbReference type="PANTHER" id="PTHR11028">
    <property type="entry name" value="VACUOLAR ATP SYNTHASE SUBUNIT AC39"/>
    <property type="match status" value="1"/>
</dbReference>
<dbReference type="InterPro" id="IPR016727">
    <property type="entry name" value="ATPase_V0-cplx_dsu"/>
</dbReference>
<evidence type="ECO:0000313" key="2">
    <source>
        <dbReference type="EMBL" id="KAK0584541.1"/>
    </source>
</evidence>
<keyword evidence="3" id="KW-1185">Reference proteome</keyword>
<organism evidence="2 3">
    <name type="scientific">Acer saccharum</name>
    <name type="common">Sugar maple</name>
    <dbReference type="NCBI Taxonomy" id="4024"/>
    <lineage>
        <taxon>Eukaryota</taxon>
        <taxon>Viridiplantae</taxon>
        <taxon>Streptophyta</taxon>
        <taxon>Embryophyta</taxon>
        <taxon>Tracheophyta</taxon>
        <taxon>Spermatophyta</taxon>
        <taxon>Magnoliopsida</taxon>
        <taxon>eudicotyledons</taxon>
        <taxon>Gunneridae</taxon>
        <taxon>Pentapetalae</taxon>
        <taxon>rosids</taxon>
        <taxon>malvids</taxon>
        <taxon>Sapindales</taxon>
        <taxon>Sapindaceae</taxon>
        <taxon>Hippocastanoideae</taxon>
        <taxon>Acereae</taxon>
        <taxon>Acer</taxon>
    </lineage>
</organism>
<comment type="caution">
    <text evidence="2">The sequence shown here is derived from an EMBL/GenBank/DDBJ whole genome shotgun (WGS) entry which is preliminary data.</text>
</comment>
<reference evidence="2" key="1">
    <citation type="journal article" date="2022" name="Plant J.">
        <title>Strategies of tolerance reflected in two North American maple genomes.</title>
        <authorList>
            <person name="McEvoy S.L."/>
            <person name="Sezen U.U."/>
            <person name="Trouern-Trend A."/>
            <person name="McMahon S.M."/>
            <person name="Schaberg P.G."/>
            <person name="Yang J."/>
            <person name="Wegrzyn J.L."/>
            <person name="Swenson N.G."/>
        </authorList>
    </citation>
    <scope>NUCLEOTIDE SEQUENCE</scope>
    <source>
        <strain evidence="2">NS2018</strain>
    </source>
</reference>
<gene>
    <name evidence="2" type="ORF">LWI29_014846</name>
</gene>
<dbReference type="Proteomes" id="UP001168877">
    <property type="component" value="Unassembled WGS sequence"/>
</dbReference>